<dbReference type="GO" id="GO:0033214">
    <property type="term" value="P:siderophore-iron import into cell"/>
    <property type="evidence" value="ECO:0007669"/>
    <property type="project" value="TreeGrafter"/>
</dbReference>
<evidence type="ECO:0000256" key="5">
    <source>
        <dbReference type="ARBA" id="ARBA00022692"/>
    </source>
</evidence>
<dbReference type="Gene3D" id="1.10.3470.10">
    <property type="entry name" value="ABC transporter involved in vitamin B12 uptake, BtuC"/>
    <property type="match status" value="1"/>
</dbReference>
<evidence type="ECO:0000256" key="3">
    <source>
        <dbReference type="ARBA" id="ARBA00022448"/>
    </source>
</evidence>
<protein>
    <submittedName>
        <fullName evidence="8">Iron chelate uptake ABC transporter family permease subunit</fullName>
    </submittedName>
</protein>
<evidence type="ECO:0000256" key="6">
    <source>
        <dbReference type="ARBA" id="ARBA00022989"/>
    </source>
</evidence>
<evidence type="ECO:0000256" key="1">
    <source>
        <dbReference type="ARBA" id="ARBA00004651"/>
    </source>
</evidence>
<keyword evidence="7" id="KW-0472">Membrane</keyword>
<evidence type="ECO:0000313" key="8">
    <source>
        <dbReference type="EMBL" id="QHN37966.1"/>
    </source>
</evidence>
<evidence type="ECO:0000256" key="4">
    <source>
        <dbReference type="ARBA" id="ARBA00022475"/>
    </source>
</evidence>
<organism evidence="8">
    <name type="scientific">Gordonia amarae</name>
    <dbReference type="NCBI Taxonomy" id="36821"/>
    <lineage>
        <taxon>Bacteria</taxon>
        <taxon>Bacillati</taxon>
        <taxon>Actinomycetota</taxon>
        <taxon>Actinomycetes</taxon>
        <taxon>Mycobacteriales</taxon>
        <taxon>Gordoniaceae</taxon>
        <taxon>Gordonia</taxon>
    </lineage>
</organism>
<evidence type="ECO:0000256" key="2">
    <source>
        <dbReference type="ARBA" id="ARBA00007935"/>
    </source>
</evidence>
<evidence type="ECO:0000256" key="7">
    <source>
        <dbReference type="ARBA" id="ARBA00023136"/>
    </source>
</evidence>
<dbReference type="EMBL" id="CP045810">
    <property type="protein sequence ID" value="QHN37966.1"/>
    <property type="molecule type" value="Genomic_DNA"/>
</dbReference>
<dbReference type="GO" id="GO:0005886">
    <property type="term" value="C:plasma membrane"/>
    <property type="evidence" value="ECO:0007669"/>
    <property type="project" value="UniProtKB-SubCell"/>
</dbReference>
<dbReference type="InterPro" id="IPR037294">
    <property type="entry name" value="ABC_BtuC-like"/>
</dbReference>
<comment type="subcellular location">
    <subcellularLocation>
        <location evidence="1">Cell membrane</location>
        <topology evidence="1">Multi-pass membrane protein</topology>
    </subcellularLocation>
</comment>
<dbReference type="RefSeq" id="WP_005192059.1">
    <property type="nucleotide sequence ID" value="NZ_CP045804.1"/>
</dbReference>
<dbReference type="GO" id="GO:0022857">
    <property type="term" value="F:transmembrane transporter activity"/>
    <property type="evidence" value="ECO:0007669"/>
    <property type="project" value="InterPro"/>
</dbReference>
<comment type="similarity">
    <text evidence="2">Belongs to the binding-protein-dependent transport system permease family. FecCD subfamily.</text>
</comment>
<keyword evidence="3" id="KW-0813">Transport</keyword>
<dbReference type="PANTHER" id="PTHR30472:SF24">
    <property type="entry name" value="FERRIC ENTEROBACTIN TRANSPORT SYSTEM PERMEASE PROTEIN FEPG"/>
    <property type="match status" value="1"/>
</dbReference>
<sequence>MSVRPDGIGVGGCFVVVERRRVVVSVLLVVALLAALAVALMFGEETLWPRQLVDVLSGGGTRGDRTLLLDLRANRVIVAALAGAALGVAGAVMQSVTRNPLASPDILGISAGASAGAVIVIVANDGVLDGKSWAAPVGAIVGGLVIAAGIAAFSVGMDPLRLVLAGIALSSLCGAIVTYLVAIADPEVAAHAYIWLSASLAGREAEHIWPVATALVPAIAVIVPLSRRASMLSLGAVRAHSLGVPVARTERGLLLVSVLLTSLATAATGPIGFVAFVAPQITARLTRTASPPLVVSGLTGATLVLCADAAARTILPWSAPIGAVTSALGAPILIYFLWRAVRV</sequence>
<keyword evidence="4" id="KW-1003">Cell membrane</keyword>
<dbReference type="PANTHER" id="PTHR30472">
    <property type="entry name" value="FERRIC ENTEROBACTIN TRANSPORT SYSTEM PERMEASE PROTEIN"/>
    <property type="match status" value="1"/>
</dbReference>
<accession>A0A857LNL3</accession>
<keyword evidence="5" id="KW-0812">Transmembrane</keyword>
<dbReference type="CDD" id="cd06550">
    <property type="entry name" value="TM_ABC_iron-siderophores_like"/>
    <property type="match status" value="1"/>
</dbReference>
<reference evidence="8" key="1">
    <citation type="journal article" date="2021" name="Nat. Microbiol.">
        <title>Cocultivation of an ultrasmall environmental parasitic bacterium with lytic ability against bacteria associated with wastewater foams.</title>
        <authorList>
            <person name="Batinovic S."/>
            <person name="Rose J.J.A."/>
            <person name="Ratcliffe J."/>
            <person name="Seviour R.J."/>
            <person name="Petrovski S."/>
        </authorList>
    </citation>
    <scope>NUCLEOTIDE SEQUENCE</scope>
    <source>
        <strain evidence="8">CON44</strain>
    </source>
</reference>
<name>A0A857LNL3_9ACTN</name>
<dbReference type="AlphaFoldDB" id="A0A857LNL3"/>
<keyword evidence="6" id="KW-1133">Transmembrane helix</keyword>
<dbReference type="SUPFAM" id="SSF81345">
    <property type="entry name" value="ABC transporter involved in vitamin B12 uptake, BtuC"/>
    <property type="match status" value="1"/>
</dbReference>
<proteinExistence type="inferred from homology"/>
<gene>
    <name evidence="8" type="ORF">GII30_01100</name>
</gene>
<dbReference type="InterPro" id="IPR000522">
    <property type="entry name" value="ABC_transptr_permease_BtuC"/>
</dbReference>
<dbReference type="Pfam" id="PF01032">
    <property type="entry name" value="FecCD"/>
    <property type="match status" value="1"/>
</dbReference>